<evidence type="ECO:0000256" key="1">
    <source>
        <dbReference type="SAM" id="Phobius"/>
    </source>
</evidence>
<organism evidence="2 3">
    <name type="scientific">Orchesella dallaii</name>
    <dbReference type="NCBI Taxonomy" id="48710"/>
    <lineage>
        <taxon>Eukaryota</taxon>
        <taxon>Metazoa</taxon>
        <taxon>Ecdysozoa</taxon>
        <taxon>Arthropoda</taxon>
        <taxon>Hexapoda</taxon>
        <taxon>Collembola</taxon>
        <taxon>Entomobryomorpha</taxon>
        <taxon>Entomobryoidea</taxon>
        <taxon>Orchesellidae</taxon>
        <taxon>Orchesellinae</taxon>
        <taxon>Orchesella</taxon>
    </lineage>
</organism>
<keyword evidence="1" id="KW-1133">Transmembrane helix</keyword>
<evidence type="ECO:0000313" key="3">
    <source>
        <dbReference type="Proteomes" id="UP001642540"/>
    </source>
</evidence>
<evidence type="ECO:0000313" key="2">
    <source>
        <dbReference type="EMBL" id="CAL8136158.1"/>
    </source>
</evidence>
<keyword evidence="1" id="KW-0472">Membrane</keyword>
<accession>A0ABP1RUK0</accession>
<feature type="transmembrane region" description="Helical" evidence="1">
    <location>
        <begin position="82"/>
        <end position="110"/>
    </location>
</feature>
<keyword evidence="3" id="KW-1185">Reference proteome</keyword>
<proteinExistence type="predicted"/>
<sequence length="224" mass="24411">MATSAAVNKKKWARIVGHVMFLIYMVVLCTAVNSLMGSLTLARIAHKETKARDALNTNATATLTKPNSFPDTDKPCDHQLTAMILAMLITFAVIRVSLSGLQLYSASLLIDATSMNVKPTKALRLVFTHENIQHVFLFSEVVTIMVATYSPGFSKVDAIFGLGSINLLISALFRIGCLYVVDGFKGEVELEAAAEKKNQVDMKATVLVIPPFNHPKGEKEQSPV</sequence>
<gene>
    <name evidence="2" type="ORF">ODALV1_LOCUS26309</name>
</gene>
<feature type="transmembrane region" description="Helical" evidence="1">
    <location>
        <begin position="12"/>
        <end position="33"/>
    </location>
</feature>
<dbReference type="Proteomes" id="UP001642540">
    <property type="component" value="Unassembled WGS sequence"/>
</dbReference>
<reference evidence="2 3" key="1">
    <citation type="submission" date="2024-08" db="EMBL/GenBank/DDBJ databases">
        <authorList>
            <person name="Cucini C."/>
            <person name="Frati F."/>
        </authorList>
    </citation>
    <scope>NUCLEOTIDE SEQUENCE [LARGE SCALE GENOMIC DNA]</scope>
</reference>
<name>A0ABP1RUK0_9HEXA</name>
<keyword evidence="1" id="KW-0812">Transmembrane</keyword>
<dbReference type="EMBL" id="CAXLJM020000111">
    <property type="protein sequence ID" value="CAL8136158.1"/>
    <property type="molecule type" value="Genomic_DNA"/>
</dbReference>
<protein>
    <submittedName>
        <fullName evidence="2">Uncharacterized protein</fullName>
    </submittedName>
</protein>
<feature type="transmembrane region" description="Helical" evidence="1">
    <location>
        <begin position="158"/>
        <end position="181"/>
    </location>
</feature>
<comment type="caution">
    <text evidence="2">The sequence shown here is derived from an EMBL/GenBank/DDBJ whole genome shotgun (WGS) entry which is preliminary data.</text>
</comment>